<dbReference type="EMBL" id="JBGBPQ010000022">
    <property type="protein sequence ID" value="KAL1503334.1"/>
    <property type="molecule type" value="Genomic_DNA"/>
</dbReference>
<evidence type="ECO:0000313" key="2">
    <source>
        <dbReference type="Proteomes" id="UP001515480"/>
    </source>
</evidence>
<evidence type="ECO:0000313" key="1">
    <source>
        <dbReference type="EMBL" id="KAL1503334.1"/>
    </source>
</evidence>
<dbReference type="AlphaFoldDB" id="A0AB34IPK3"/>
<comment type="caution">
    <text evidence="1">The sequence shown here is derived from an EMBL/GenBank/DDBJ whole genome shotgun (WGS) entry which is preliminary data.</text>
</comment>
<organism evidence="1 2">
    <name type="scientific">Prymnesium parvum</name>
    <name type="common">Toxic golden alga</name>
    <dbReference type="NCBI Taxonomy" id="97485"/>
    <lineage>
        <taxon>Eukaryota</taxon>
        <taxon>Haptista</taxon>
        <taxon>Haptophyta</taxon>
        <taxon>Prymnesiophyceae</taxon>
        <taxon>Prymnesiales</taxon>
        <taxon>Prymnesiaceae</taxon>
        <taxon>Prymnesium</taxon>
    </lineage>
</organism>
<accession>A0AB34IPK3</accession>
<gene>
    <name evidence="1" type="ORF">AB1Y20_011386</name>
</gene>
<protein>
    <submittedName>
        <fullName evidence="1">Uncharacterized protein</fullName>
    </submittedName>
</protein>
<keyword evidence="2" id="KW-1185">Reference proteome</keyword>
<name>A0AB34IPK3_PRYPA</name>
<sequence length="104" mass="11832">MCIDIGKLYRHVRSMDQDRKLYGFIPDMAASSSGQLGALNAESHAERILSCANNVLVEGNTLLHDEELEMLVVLRMNRDFMQFMRENYSAAVKEQHGKTIVTEK</sequence>
<reference evidence="1 2" key="1">
    <citation type="journal article" date="2024" name="Science">
        <title>Giant polyketide synthase enzymes in the biosynthesis of giant marine polyether toxins.</title>
        <authorList>
            <person name="Fallon T.R."/>
            <person name="Shende V.V."/>
            <person name="Wierzbicki I.H."/>
            <person name="Pendleton A.L."/>
            <person name="Watervoot N.F."/>
            <person name="Auber R.P."/>
            <person name="Gonzalez D.J."/>
            <person name="Wisecaver J.H."/>
            <person name="Moore B.S."/>
        </authorList>
    </citation>
    <scope>NUCLEOTIDE SEQUENCE [LARGE SCALE GENOMIC DNA]</scope>
    <source>
        <strain evidence="1 2">12B1</strain>
    </source>
</reference>
<proteinExistence type="predicted"/>
<dbReference type="Proteomes" id="UP001515480">
    <property type="component" value="Unassembled WGS sequence"/>
</dbReference>